<dbReference type="AlphaFoldDB" id="A0A6A6FP34"/>
<dbReference type="PANTHER" id="PTHR47843:SF2">
    <property type="entry name" value="BTB DOMAIN-CONTAINING PROTEIN"/>
    <property type="match status" value="1"/>
</dbReference>
<protein>
    <recommendedName>
        <fullName evidence="1">BTB domain-containing protein</fullName>
    </recommendedName>
</protein>
<accession>A0A6A6FP34</accession>
<dbReference type="InterPro" id="IPR011333">
    <property type="entry name" value="SKP1/BTB/POZ_sf"/>
</dbReference>
<feature type="non-terminal residue" evidence="2">
    <location>
        <position position="1"/>
    </location>
</feature>
<dbReference type="InterPro" id="IPR000210">
    <property type="entry name" value="BTB/POZ_dom"/>
</dbReference>
<name>A0A6A6FP34_9PEZI</name>
<evidence type="ECO:0000259" key="1">
    <source>
        <dbReference type="PROSITE" id="PS50097"/>
    </source>
</evidence>
<organism evidence="2 3">
    <name type="scientific">Cercospora zeae-maydis SCOH1-5</name>
    <dbReference type="NCBI Taxonomy" id="717836"/>
    <lineage>
        <taxon>Eukaryota</taxon>
        <taxon>Fungi</taxon>
        <taxon>Dikarya</taxon>
        <taxon>Ascomycota</taxon>
        <taxon>Pezizomycotina</taxon>
        <taxon>Dothideomycetes</taxon>
        <taxon>Dothideomycetidae</taxon>
        <taxon>Mycosphaerellales</taxon>
        <taxon>Mycosphaerellaceae</taxon>
        <taxon>Cercospora</taxon>
    </lineage>
</organism>
<evidence type="ECO:0000313" key="2">
    <source>
        <dbReference type="EMBL" id="KAF2215100.1"/>
    </source>
</evidence>
<dbReference type="CDD" id="cd18186">
    <property type="entry name" value="BTB_POZ_ZBTB_KLHL-like"/>
    <property type="match status" value="1"/>
</dbReference>
<dbReference type="PROSITE" id="PS50097">
    <property type="entry name" value="BTB"/>
    <property type="match status" value="1"/>
</dbReference>
<dbReference type="Proteomes" id="UP000799539">
    <property type="component" value="Unassembled WGS sequence"/>
</dbReference>
<feature type="domain" description="BTB" evidence="1">
    <location>
        <begin position="1"/>
        <end position="57"/>
    </location>
</feature>
<dbReference type="SUPFAM" id="SSF54695">
    <property type="entry name" value="POZ domain"/>
    <property type="match status" value="1"/>
</dbReference>
<feature type="non-terminal residue" evidence="2">
    <location>
        <position position="120"/>
    </location>
</feature>
<evidence type="ECO:0000313" key="3">
    <source>
        <dbReference type="Proteomes" id="UP000799539"/>
    </source>
</evidence>
<sequence length="120" mass="13799">FKVHKGVLCFYSAYFEACLNGEFAEARREVVDLVEEDPKTFRHFVAWLYTRQLPIDHESEVAGDQCEHINRLWVLADKRQVPLLANRCINALRKVMAVRGFVPTAGLGYIYQNTTPESPL</sequence>
<proteinExistence type="predicted"/>
<dbReference type="PANTHER" id="PTHR47843">
    <property type="entry name" value="BTB DOMAIN-CONTAINING PROTEIN-RELATED"/>
    <property type="match status" value="1"/>
</dbReference>
<dbReference type="Gene3D" id="3.30.710.10">
    <property type="entry name" value="Potassium Channel Kv1.1, Chain A"/>
    <property type="match status" value="1"/>
</dbReference>
<gene>
    <name evidence="2" type="ORF">CERZMDRAFT_7580</name>
</gene>
<dbReference type="EMBL" id="ML992666">
    <property type="protein sequence ID" value="KAF2215100.1"/>
    <property type="molecule type" value="Genomic_DNA"/>
</dbReference>
<reference evidence="2" key="1">
    <citation type="journal article" date="2020" name="Stud. Mycol.">
        <title>101 Dothideomycetes genomes: a test case for predicting lifestyles and emergence of pathogens.</title>
        <authorList>
            <person name="Haridas S."/>
            <person name="Albert R."/>
            <person name="Binder M."/>
            <person name="Bloem J."/>
            <person name="Labutti K."/>
            <person name="Salamov A."/>
            <person name="Andreopoulos B."/>
            <person name="Baker S."/>
            <person name="Barry K."/>
            <person name="Bills G."/>
            <person name="Bluhm B."/>
            <person name="Cannon C."/>
            <person name="Castanera R."/>
            <person name="Culley D."/>
            <person name="Daum C."/>
            <person name="Ezra D."/>
            <person name="Gonzalez J."/>
            <person name="Henrissat B."/>
            <person name="Kuo A."/>
            <person name="Liang C."/>
            <person name="Lipzen A."/>
            <person name="Lutzoni F."/>
            <person name="Magnuson J."/>
            <person name="Mondo S."/>
            <person name="Nolan M."/>
            <person name="Ohm R."/>
            <person name="Pangilinan J."/>
            <person name="Park H.-J."/>
            <person name="Ramirez L."/>
            <person name="Alfaro M."/>
            <person name="Sun H."/>
            <person name="Tritt A."/>
            <person name="Yoshinaga Y."/>
            <person name="Zwiers L.-H."/>
            <person name="Turgeon B."/>
            <person name="Goodwin S."/>
            <person name="Spatafora J."/>
            <person name="Crous P."/>
            <person name="Grigoriev I."/>
        </authorList>
    </citation>
    <scope>NUCLEOTIDE SEQUENCE</scope>
    <source>
        <strain evidence="2">SCOH1-5</strain>
    </source>
</reference>
<dbReference type="Pfam" id="PF00651">
    <property type="entry name" value="BTB"/>
    <property type="match status" value="1"/>
</dbReference>
<keyword evidence="3" id="KW-1185">Reference proteome</keyword>
<dbReference type="OrthoDB" id="194443at2759"/>